<protein>
    <recommendedName>
        <fullName evidence="3">J domain-containing protein</fullName>
    </recommendedName>
</protein>
<dbReference type="PANTHER" id="PTHR44145">
    <property type="entry name" value="DNAJ HOMOLOG SUBFAMILY A MEMBER 3, MITOCHONDRIAL"/>
    <property type="match status" value="1"/>
</dbReference>
<dbReference type="Pfam" id="PF00226">
    <property type="entry name" value="DnaJ"/>
    <property type="match status" value="1"/>
</dbReference>
<dbReference type="InParanoid" id="W2S6H6"/>
<dbReference type="SUPFAM" id="SSF46565">
    <property type="entry name" value="Chaperone J-domain"/>
    <property type="match status" value="1"/>
</dbReference>
<feature type="domain" description="J" evidence="3">
    <location>
        <begin position="12"/>
        <end position="77"/>
    </location>
</feature>
<evidence type="ECO:0000256" key="1">
    <source>
        <dbReference type="ARBA" id="ARBA00023186"/>
    </source>
</evidence>
<keyword evidence="5" id="KW-1185">Reference proteome</keyword>
<sequence length="391" mass="44644">MAFRLPTLTAKDHYAALGVSHYADRKEIRTAYHALALKFHPDKNAGDRSALTQFQEVQEAYEVLADPERKYEYDLTYKPASNVKGTRERDLEDDELNEDIWAAWGANFTGRKRAAGSASPRLAMQTLLKVERTDDIASEPYFRAPASGLRSSSQPPHTPATERFGDKTFDVSHSHDQTAYATPPSSQRSGTTDAGGAAFYFASDSEKDADEDRPSSPSAGKHWTFFDYYDTDYNEKPLIQDLRDRAESAKVKWREACKAVDKAKVDVNYAGSPDEKESLQHVFDAKKGTRDSWQRLKWTRESNLKRHLSRAKELKQIRRQQDRQAKDGLKKRQVWLKEVERRRKVDSRAAEAARRFRTATRPRTMRTAKLKTGYVEVGSDDEWDGGDVWNP</sequence>
<accession>W2S6H6</accession>
<evidence type="ECO:0000313" key="5">
    <source>
        <dbReference type="Proteomes" id="UP000030752"/>
    </source>
</evidence>
<reference evidence="4 5" key="1">
    <citation type="submission" date="2013-03" db="EMBL/GenBank/DDBJ databases">
        <title>The Genome Sequence of Phialophora europaea CBS 101466.</title>
        <authorList>
            <consortium name="The Broad Institute Genomics Platform"/>
            <person name="Cuomo C."/>
            <person name="de Hoog S."/>
            <person name="Gorbushina A."/>
            <person name="Walker B."/>
            <person name="Young S.K."/>
            <person name="Zeng Q."/>
            <person name="Gargeya S."/>
            <person name="Fitzgerald M."/>
            <person name="Haas B."/>
            <person name="Abouelleil A."/>
            <person name="Allen A.W."/>
            <person name="Alvarado L."/>
            <person name="Arachchi H.M."/>
            <person name="Berlin A.M."/>
            <person name="Chapman S.B."/>
            <person name="Gainer-Dewar J."/>
            <person name="Goldberg J."/>
            <person name="Griggs A."/>
            <person name="Gujja S."/>
            <person name="Hansen M."/>
            <person name="Howarth C."/>
            <person name="Imamovic A."/>
            <person name="Ireland A."/>
            <person name="Larimer J."/>
            <person name="McCowan C."/>
            <person name="Murphy C."/>
            <person name="Pearson M."/>
            <person name="Poon T.W."/>
            <person name="Priest M."/>
            <person name="Roberts A."/>
            <person name="Saif S."/>
            <person name="Shea T."/>
            <person name="Sisk P."/>
            <person name="Sykes S."/>
            <person name="Wortman J."/>
            <person name="Nusbaum C."/>
            <person name="Birren B."/>
        </authorList>
    </citation>
    <scope>NUCLEOTIDE SEQUENCE [LARGE SCALE GENOMIC DNA]</scope>
    <source>
        <strain evidence="4 5">CBS 101466</strain>
    </source>
</reference>
<dbReference type="AlphaFoldDB" id="W2S6H6"/>
<dbReference type="EMBL" id="KB822718">
    <property type="protein sequence ID" value="ETN43529.1"/>
    <property type="molecule type" value="Genomic_DNA"/>
</dbReference>
<dbReference type="PRINTS" id="PR00625">
    <property type="entry name" value="JDOMAIN"/>
</dbReference>
<evidence type="ECO:0000313" key="4">
    <source>
        <dbReference type="EMBL" id="ETN43529.1"/>
    </source>
</evidence>
<proteinExistence type="predicted"/>
<organism evidence="4 5">
    <name type="scientific">Cyphellophora europaea (strain CBS 101466)</name>
    <name type="common">Phialophora europaea</name>
    <dbReference type="NCBI Taxonomy" id="1220924"/>
    <lineage>
        <taxon>Eukaryota</taxon>
        <taxon>Fungi</taxon>
        <taxon>Dikarya</taxon>
        <taxon>Ascomycota</taxon>
        <taxon>Pezizomycotina</taxon>
        <taxon>Eurotiomycetes</taxon>
        <taxon>Chaetothyriomycetidae</taxon>
        <taxon>Chaetothyriales</taxon>
        <taxon>Cyphellophoraceae</taxon>
        <taxon>Cyphellophora</taxon>
    </lineage>
</organism>
<dbReference type="GeneID" id="19970027"/>
<dbReference type="PROSITE" id="PS50076">
    <property type="entry name" value="DNAJ_2"/>
    <property type="match status" value="1"/>
</dbReference>
<feature type="compositionally biased region" description="Polar residues" evidence="2">
    <location>
        <begin position="177"/>
        <end position="192"/>
    </location>
</feature>
<dbReference type="PANTHER" id="PTHR44145:SF3">
    <property type="entry name" value="DNAJ HOMOLOG SUBFAMILY A MEMBER 3, MITOCHONDRIAL"/>
    <property type="match status" value="1"/>
</dbReference>
<name>W2S6H6_CYPE1</name>
<dbReference type="InterPro" id="IPR001623">
    <property type="entry name" value="DnaJ_domain"/>
</dbReference>
<feature type="region of interest" description="Disordered" evidence="2">
    <location>
        <begin position="143"/>
        <end position="195"/>
    </location>
</feature>
<dbReference type="VEuPathDB" id="FungiDB:HMPREF1541_02688"/>
<dbReference type="Proteomes" id="UP000030752">
    <property type="component" value="Unassembled WGS sequence"/>
</dbReference>
<evidence type="ECO:0000259" key="3">
    <source>
        <dbReference type="PROSITE" id="PS50076"/>
    </source>
</evidence>
<dbReference type="Gene3D" id="1.10.287.110">
    <property type="entry name" value="DnaJ domain"/>
    <property type="match status" value="1"/>
</dbReference>
<feature type="compositionally biased region" description="Basic and acidic residues" evidence="2">
    <location>
        <begin position="163"/>
        <end position="176"/>
    </location>
</feature>
<dbReference type="CDD" id="cd06257">
    <property type="entry name" value="DnaJ"/>
    <property type="match status" value="1"/>
</dbReference>
<dbReference type="InterPro" id="IPR018253">
    <property type="entry name" value="DnaJ_domain_CS"/>
</dbReference>
<gene>
    <name evidence="4" type="ORF">HMPREF1541_02688</name>
</gene>
<dbReference type="OrthoDB" id="4121328at2759"/>
<dbReference type="InterPro" id="IPR036869">
    <property type="entry name" value="J_dom_sf"/>
</dbReference>
<dbReference type="InterPro" id="IPR051938">
    <property type="entry name" value="Apopto_cytoskel_mod"/>
</dbReference>
<dbReference type="HOGENOM" id="CLU_706008_0_0_1"/>
<dbReference type="SMART" id="SM00271">
    <property type="entry name" value="DnaJ"/>
    <property type="match status" value="1"/>
</dbReference>
<dbReference type="STRING" id="1220924.W2S6H6"/>
<dbReference type="RefSeq" id="XP_008715265.1">
    <property type="nucleotide sequence ID" value="XM_008717043.1"/>
</dbReference>
<keyword evidence="1" id="KW-0143">Chaperone</keyword>
<evidence type="ECO:0000256" key="2">
    <source>
        <dbReference type="SAM" id="MobiDB-lite"/>
    </source>
</evidence>
<dbReference type="PROSITE" id="PS00636">
    <property type="entry name" value="DNAJ_1"/>
    <property type="match status" value="1"/>
</dbReference>
<dbReference type="eggNOG" id="KOG0715">
    <property type="taxonomic scope" value="Eukaryota"/>
</dbReference>